<dbReference type="EMBL" id="JPZO01000145">
    <property type="protein sequence ID" value="KFZ32183.1"/>
    <property type="molecule type" value="Genomic_DNA"/>
</dbReference>
<reference evidence="1" key="1">
    <citation type="submission" date="2014-08" db="EMBL/GenBank/DDBJ databases">
        <title>Fullgenome sequencing of Anoxybacillus sp.25 isolate from Garga hot-spring Russia.</title>
        <authorList>
            <person name="Rozanov A.S."/>
            <person name="Kotenko A.V."/>
            <person name="Malup T.K."/>
            <person name="Peltek S.E."/>
        </authorList>
    </citation>
    <scope>NUCLEOTIDE SEQUENCE [LARGE SCALE GENOMIC DNA]</scope>
    <source>
        <strain evidence="1">25</strain>
    </source>
</reference>
<dbReference type="AlphaFoldDB" id="A0A094LBB2"/>
<proteinExistence type="predicted"/>
<gene>
    <name evidence="1" type="ORF">JS44_15350</name>
</gene>
<organism evidence="1">
    <name type="scientific">Anoxybacillus flavithermus</name>
    <dbReference type="NCBI Taxonomy" id="33934"/>
    <lineage>
        <taxon>Bacteria</taxon>
        <taxon>Bacillati</taxon>
        <taxon>Bacillota</taxon>
        <taxon>Bacilli</taxon>
        <taxon>Bacillales</taxon>
        <taxon>Anoxybacillaceae</taxon>
        <taxon>Anoxybacillus</taxon>
    </lineage>
</organism>
<name>A0A094LBB2_9BACL</name>
<protein>
    <submittedName>
        <fullName evidence="1">Uncharacterized protein</fullName>
    </submittedName>
</protein>
<evidence type="ECO:0000313" key="1">
    <source>
        <dbReference type="EMBL" id="KFZ32183.1"/>
    </source>
</evidence>
<sequence length="88" mass="9618">MFDKSGDVPALEMEKQREKLSLSASTNLDMLRGVTGTQPIFVYSCAPFLSLFPACSFYNTILAYSFAFGAKCRGSGINVSILSYCKLV</sequence>
<accession>A0A094LBB2</accession>
<comment type="caution">
    <text evidence="1">The sequence shown here is derived from an EMBL/GenBank/DDBJ whole genome shotgun (WGS) entry which is preliminary data.</text>
</comment>